<evidence type="ECO:0000259" key="11">
    <source>
        <dbReference type="Pfam" id="PF07687"/>
    </source>
</evidence>
<evidence type="ECO:0000313" key="13">
    <source>
        <dbReference type="Proteomes" id="UP001437460"/>
    </source>
</evidence>
<dbReference type="InterPro" id="IPR002933">
    <property type="entry name" value="Peptidase_M20"/>
</dbReference>
<dbReference type="RefSeq" id="WP_349228970.1">
    <property type="nucleotide sequence ID" value="NZ_JBBMFJ010000009.1"/>
</dbReference>
<feature type="domain" description="Peptidase M20 dimerisation" evidence="11">
    <location>
        <begin position="206"/>
        <end position="308"/>
    </location>
</feature>
<reference evidence="12 13" key="1">
    <citation type="submission" date="2024-03" db="EMBL/GenBank/DDBJ databases">
        <title>Human intestinal bacterial collection.</title>
        <authorList>
            <person name="Pauvert C."/>
            <person name="Hitch T.C.A."/>
            <person name="Clavel T."/>
        </authorList>
    </citation>
    <scope>NUCLEOTIDE SEQUENCE [LARGE SCALE GENOMIC DNA]</scope>
    <source>
        <strain evidence="12 13">CLA-AP-H27</strain>
    </source>
</reference>
<dbReference type="PANTHER" id="PTHR42994:SF1">
    <property type="entry name" value="PEPTIDASE T"/>
    <property type="match status" value="1"/>
</dbReference>
<dbReference type="CDD" id="cd03892">
    <property type="entry name" value="M20_peptT"/>
    <property type="match status" value="1"/>
</dbReference>
<dbReference type="EMBL" id="JBBMFJ010000009">
    <property type="protein sequence ID" value="MEQ2562701.1"/>
    <property type="molecule type" value="Genomic_DNA"/>
</dbReference>
<dbReference type="InterPro" id="IPR001261">
    <property type="entry name" value="ArgE/DapE_CS"/>
</dbReference>
<dbReference type="EC" id="3.4.11.4" evidence="10"/>
<dbReference type="NCBIfam" id="TIGR01882">
    <property type="entry name" value="peptidase-T"/>
    <property type="match status" value="1"/>
</dbReference>
<comment type="cofactor">
    <cofactor evidence="2">
        <name>Zn(2+)</name>
        <dbReference type="ChEBI" id="CHEBI:29105"/>
    </cofactor>
</comment>
<name>A0ABV1HK51_9FIRM</name>
<evidence type="ECO:0000256" key="3">
    <source>
        <dbReference type="ARBA" id="ARBA00009692"/>
    </source>
</evidence>
<accession>A0ABV1HK51</accession>
<evidence type="ECO:0000256" key="7">
    <source>
        <dbReference type="ARBA" id="ARBA00022801"/>
    </source>
</evidence>
<dbReference type="PROSITE" id="PS00758">
    <property type="entry name" value="ARGE_DAPE_CPG2_1"/>
    <property type="match status" value="1"/>
</dbReference>
<keyword evidence="13" id="KW-1185">Reference proteome</keyword>
<dbReference type="InterPro" id="IPR036264">
    <property type="entry name" value="Bact_exopeptidase_dim_dom"/>
</dbReference>
<dbReference type="SUPFAM" id="SSF53187">
    <property type="entry name" value="Zn-dependent exopeptidases"/>
    <property type="match status" value="1"/>
</dbReference>
<keyword evidence="4 12" id="KW-0031">Aminopeptidase</keyword>
<dbReference type="GO" id="GO:0045148">
    <property type="term" value="F:tripeptide aminopeptidase activity"/>
    <property type="evidence" value="ECO:0007669"/>
    <property type="project" value="UniProtKB-EC"/>
</dbReference>
<dbReference type="NCBIfam" id="NF003976">
    <property type="entry name" value="PRK05469.1"/>
    <property type="match status" value="1"/>
</dbReference>
<dbReference type="PROSITE" id="PS00759">
    <property type="entry name" value="ARGE_DAPE_CPG2_2"/>
    <property type="match status" value="1"/>
</dbReference>
<keyword evidence="6" id="KW-0479">Metal-binding</keyword>
<evidence type="ECO:0000256" key="4">
    <source>
        <dbReference type="ARBA" id="ARBA00022438"/>
    </source>
</evidence>
<dbReference type="Gene3D" id="3.40.630.10">
    <property type="entry name" value="Zn peptidases"/>
    <property type="match status" value="1"/>
</dbReference>
<comment type="similarity">
    <text evidence="3">Belongs to the peptidase M20B family.</text>
</comment>
<keyword evidence="5" id="KW-0645">Protease</keyword>
<comment type="caution">
    <text evidence="12">The sequence shown here is derived from an EMBL/GenBank/DDBJ whole genome shotgun (WGS) entry which is preliminary data.</text>
</comment>
<organism evidence="12 13">
    <name type="scientific">Ventrimonas faecis</name>
    <dbReference type="NCBI Taxonomy" id="3133170"/>
    <lineage>
        <taxon>Bacteria</taxon>
        <taxon>Bacillati</taxon>
        <taxon>Bacillota</taxon>
        <taxon>Clostridia</taxon>
        <taxon>Lachnospirales</taxon>
        <taxon>Lachnospiraceae</taxon>
        <taxon>Ventrimonas</taxon>
    </lineage>
</organism>
<keyword evidence="7 12" id="KW-0378">Hydrolase</keyword>
<protein>
    <recommendedName>
        <fullName evidence="10">Peptidase T</fullName>
        <ecNumber evidence="10">3.4.11.4</ecNumber>
    </recommendedName>
</protein>
<dbReference type="NCBIfam" id="NF009920">
    <property type="entry name" value="PRK13381.1"/>
    <property type="match status" value="1"/>
</dbReference>
<evidence type="ECO:0000313" key="12">
    <source>
        <dbReference type="EMBL" id="MEQ2562701.1"/>
    </source>
</evidence>
<keyword evidence="8" id="KW-0862">Zinc</keyword>
<dbReference type="PIRSF" id="PIRSF037215">
    <property type="entry name" value="Peptidase_M20B"/>
    <property type="match status" value="1"/>
</dbReference>
<dbReference type="Gene3D" id="3.30.70.360">
    <property type="match status" value="1"/>
</dbReference>
<comment type="catalytic activity">
    <reaction evidence="1">
        <text>Release of the N-terminal residue from a tripeptide.</text>
        <dbReference type="EC" id="3.4.11.4"/>
    </reaction>
</comment>
<evidence type="ECO:0000256" key="8">
    <source>
        <dbReference type="ARBA" id="ARBA00022833"/>
    </source>
</evidence>
<gene>
    <name evidence="12" type="primary">pepT</name>
    <name evidence="12" type="ORF">WMO41_05950</name>
</gene>
<evidence type="ECO:0000256" key="2">
    <source>
        <dbReference type="ARBA" id="ARBA00001947"/>
    </source>
</evidence>
<dbReference type="Proteomes" id="UP001437460">
    <property type="component" value="Unassembled WGS sequence"/>
</dbReference>
<evidence type="ECO:0000256" key="5">
    <source>
        <dbReference type="ARBA" id="ARBA00022670"/>
    </source>
</evidence>
<evidence type="ECO:0000256" key="1">
    <source>
        <dbReference type="ARBA" id="ARBA00000870"/>
    </source>
</evidence>
<dbReference type="SUPFAM" id="SSF55031">
    <property type="entry name" value="Bacterial exopeptidase dimerisation domain"/>
    <property type="match status" value="1"/>
</dbReference>
<dbReference type="PANTHER" id="PTHR42994">
    <property type="entry name" value="PEPTIDASE T"/>
    <property type="match status" value="1"/>
</dbReference>
<keyword evidence="9" id="KW-0482">Metalloprotease</keyword>
<sequence length="405" mass="44346">MNVSERFLKYVQYGTQSDITSSTVPSTKGQLVLAAQLAEELKSLGIADAHTDENGYVYGHIPAAKGCTSPCLALIAHMDTAMDMSGDNIKPRIIHNYDGNDIVLNEGKNIVTAVSVFPNLKKFIGQDLIVTDGTTLLGADDKAGVAEIMTLAEFLMQNPDYPHPPISILFTPDEEIGRGPDHVNLEEVGAAYGYTIDGGLIGEFSYENFNAASAVVTIHGITAHTGYSKGILKNAMLIAMEYQALLPAYETPACTEGREGFYHLDKIQGRTETTIMNYLIRDHDEALFQHRQEIMRAAADFINKKYGAGTAEITITETYRNMYQQVKDHEKLISNVMTAMEHCSITPIITPIRGGTDGARLSYEGLPCPNICTGGQNGHGRHEFVSIQSMEAITEMLKELVKLFT</sequence>
<dbReference type="Pfam" id="PF01546">
    <property type="entry name" value="Peptidase_M20"/>
    <property type="match status" value="1"/>
</dbReference>
<evidence type="ECO:0000256" key="9">
    <source>
        <dbReference type="ARBA" id="ARBA00023049"/>
    </source>
</evidence>
<dbReference type="InterPro" id="IPR010161">
    <property type="entry name" value="Peptidase_M20B"/>
</dbReference>
<proteinExistence type="inferred from homology"/>
<evidence type="ECO:0000256" key="6">
    <source>
        <dbReference type="ARBA" id="ARBA00022723"/>
    </source>
</evidence>
<dbReference type="Pfam" id="PF07687">
    <property type="entry name" value="M20_dimer"/>
    <property type="match status" value="1"/>
</dbReference>
<evidence type="ECO:0000256" key="10">
    <source>
        <dbReference type="NCBIfam" id="TIGR01882"/>
    </source>
</evidence>
<dbReference type="InterPro" id="IPR011650">
    <property type="entry name" value="Peptidase_M20_dimer"/>
</dbReference>